<evidence type="ECO:0000256" key="6">
    <source>
        <dbReference type="ARBA" id="ARBA00023136"/>
    </source>
</evidence>
<feature type="transmembrane region" description="Helical" evidence="8">
    <location>
        <begin position="657"/>
        <end position="677"/>
    </location>
</feature>
<dbReference type="InterPro" id="IPR006685">
    <property type="entry name" value="MscS_channel_2nd"/>
</dbReference>
<dbReference type="InterPro" id="IPR023408">
    <property type="entry name" value="MscS_beta-dom_sf"/>
</dbReference>
<dbReference type="Pfam" id="PF21082">
    <property type="entry name" value="MS_channel_3rd"/>
    <property type="match status" value="1"/>
</dbReference>
<comment type="similarity">
    <text evidence="2">Belongs to the MscS (TC 1.A.23) family.</text>
</comment>
<dbReference type="Gene3D" id="1.10.287.1260">
    <property type="match status" value="1"/>
</dbReference>
<feature type="transmembrane region" description="Helical" evidence="8">
    <location>
        <begin position="837"/>
        <end position="859"/>
    </location>
</feature>
<comment type="subcellular location">
    <subcellularLocation>
        <location evidence="1">Cell membrane</location>
        <topology evidence="1">Multi-pass membrane protein</topology>
    </subcellularLocation>
</comment>
<sequence length="1242" mass="142682">MSLKYMTVKKRTILTLIPFSKNGLALYLGICLFWLGFGIDIQAQTMGKKDIEINLSEMGVTVTTDDVKRAKIKDEEVKTNVTKSMDEINSSISNLVRDRKAMDAYLERLRQEKADYLAKEVSQKFLELLDKEIAIVKEKTDIDNEQIETYKDRIEVLHDQSKAYDEIVVLLKSILRLEETLLTSHEQVPIVKKEADIAKSYITAVQASIREKESVISFFMNRLEEIKAKVSEDERDLAKYLESLKTEIGNTELAHTMQEKIDSILLWKKAIGAQWIAIFETRLGTSRIRYDKAQQELKNAEFNAAFLAEKATRLEERLREEELIRKQAELEAAKRAEEESRKIAERTKAEVEKALQEAARKSEEIVMEQMTTTSPEKKRLLELEAEVHKQVGLIAKRKDELITEGAQIYKDFTEYKKLEADIGLLLSKGGTTKEIDESLIKIETEMKRFSEAITAVESLLPLVKEEKKLISENIVKSKEEIAKIENEAASFTDKELARQAIEHANHIMKMIEEQSGLISTRLDRLQERLKIKKNALLLLEETKEKLITLKAANVWMRVESTISFQTIQSVFKDFVDCYDRLDSLYHIIPAQIKNFLSYTSNKRHTVAFWIRFCGLIGIIAVWYFSKKYIRRWSMFKIQALYEAAGLSYYKSRLFPSLLLVLQKSINAIWLAILSASIPGILGIKAPVITGTIYVLTFFAVYRILRHLLFESFSPEKGDRKLVTPLAYISRTHLYKSLNIIVLFSFVSLSLIVVLTTFGYRSDVVELLWFVYRMGILILLLWLATQKTLIFKLLPSAETQFGKLIHRIITVIYPIFITFVVLLFAIRTLGYPVLSYVLLRTCIKSFIIVFISFWVWKYLYHRLVHIREKRLKRENLKKGSPEEKRFHAVTVIYHISLNYLISIIAAIIIIRVLIRTFRDAVGSPAAPYLVQKTFGQIGIILGAIGSGLRYRFFLEEGRYTTPIKIIIALVVLFISFFAARHIKKLLEEKIFYKLRLERGLKQTLSTLIRYVVIGISALIGLNIAGIPLRSLAFFAGAFGIGIGFGMQNIISNFVSGIILLFERPMRVGDIITLEDGTLGTIEKISARSTTINTPDEITITVPNSKFIESRINNWTHPSARMRGSVKVGVAYGSDTALVKKCLLEVARLNPNVRTYPEPFVRFSEFGDCALKFELYFWADDPGKRWFIMSELNFAIDEVFKKNHIKFAFPQRDIHIRSVAPFHLQDIQEHVKQDDHQGNEQTDA</sequence>
<keyword evidence="4 8" id="KW-0812">Transmembrane</keyword>
<protein>
    <recommendedName>
        <fullName evidence="13">Mechanosensitive ion channel</fullName>
    </recommendedName>
</protein>
<feature type="coiled-coil region" evidence="7">
    <location>
        <begin position="290"/>
        <end position="368"/>
    </location>
</feature>
<dbReference type="Proteomes" id="UP000032309">
    <property type="component" value="Unassembled WGS sequence"/>
</dbReference>
<dbReference type="Pfam" id="PF00924">
    <property type="entry name" value="MS_channel_2nd"/>
    <property type="match status" value="1"/>
</dbReference>
<evidence type="ECO:0000259" key="10">
    <source>
        <dbReference type="Pfam" id="PF21082"/>
    </source>
</evidence>
<evidence type="ECO:0000256" key="7">
    <source>
        <dbReference type="SAM" id="Coils"/>
    </source>
</evidence>
<feature type="domain" description="Mechanosensitive ion channel MscS" evidence="9">
    <location>
        <begin position="1047"/>
        <end position="1115"/>
    </location>
</feature>
<feature type="domain" description="Mechanosensitive ion channel MscS C-terminal" evidence="10">
    <location>
        <begin position="1124"/>
        <end position="1205"/>
    </location>
</feature>
<dbReference type="InterPro" id="IPR010920">
    <property type="entry name" value="LSM_dom_sf"/>
</dbReference>
<dbReference type="PANTHER" id="PTHR30347">
    <property type="entry name" value="POTASSIUM CHANNEL RELATED"/>
    <property type="match status" value="1"/>
</dbReference>
<dbReference type="SUPFAM" id="SSF82689">
    <property type="entry name" value="Mechanosensitive channel protein MscS (YggB), C-terminal domain"/>
    <property type="match status" value="1"/>
</dbReference>
<comment type="caution">
    <text evidence="11">The sequence shown here is derived from an EMBL/GenBank/DDBJ whole genome shotgun (WGS) entry which is preliminary data.</text>
</comment>
<evidence type="ECO:0000256" key="5">
    <source>
        <dbReference type="ARBA" id="ARBA00022989"/>
    </source>
</evidence>
<evidence type="ECO:0000256" key="3">
    <source>
        <dbReference type="ARBA" id="ARBA00022475"/>
    </source>
</evidence>
<evidence type="ECO:0000256" key="1">
    <source>
        <dbReference type="ARBA" id="ARBA00004651"/>
    </source>
</evidence>
<dbReference type="InterPro" id="IPR011014">
    <property type="entry name" value="MscS_channel_TM-2"/>
</dbReference>
<evidence type="ECO:0000256" key="8">
    <source>
        <dbReference type="SAM" id="Phobius"/>
    </source>
</evidence>
<reference evidence="12" key="1">
    <citation type="journal article" date="2015" name="Genome Announc.">
        <title>Draft Genome Sequence of an Anaerobic Ammonium-Oxidizing Bacterium, "Candidatus Brocadia sinica".</title>
        <authorList>
            <person name="Oshiki M."/>
            <person name="Shinyako-Hata K."/>
            <person name="Satoh H."/>
            <person name="Okabe S."/>
        </authorList>
    </citation>
    <scope>NUCLEOTIDE SEQUENCE [LARGE SCALE GENOMIC DNA]</scope>
    <source>
        <strain evidence="12">JPN1</strain>
    </source>
</reference>
<keyword evidence="7" id="KW-0175">Coiled coil</keyword>
<dbReference type="SUPFAM" id="SSF82861">
    <property type="entry name" value="Mechanosensitive channel protein MscS (YggB), transmembrane region"/>
    <property type="match status" value="1"/>
</dbReference>
<feature type="transmembrane region" description="Helical" evidence="8">
    <location>
        <begin position="962"/>
        <end position="981"/>
    </location>
</feature>
<feature type="transmembrane region" description="Helical" evidence="8">
    <location>
        <begin position="803"/>
        <end position="825"/>
    </location>
</feature>
<evidence type="ECO:0000256" key="2">
    <source>
        <dbReference type="ARBA" id="ARBA00008017"/>
    </source>
</evidence>
<evidence type="ECO:0000313" key="11">
    <source>
        <dbReference type="EMBL" id="GAN35269.1"/>
    </source>
</evidence>
<feature type="transmembrane region" description="Helical" evidence="8">
    <location>
        <begin position="890"/>
        <end position="913"/>
    </location>
</feature>
<evidence type="ECO:0008006" key="13">
    <source>
        <dbReference type="Google" id="ProtNLM"/>
    </source>
</evidence>
<evidence type="ECO:0000256" key="4">
    <source>
        <dbReference type="ARBA" id="ARBA00022692"/>
    </source>
</evidence>
<keyword evidence="12" id="KW-1185">Reference proteome</keyword>
<feature type="transmembrane region" description="Helical" evidence="8">
    <location>
        <begin position="683"/>
        <end position="704"/>
    </location>
</feature>
<dbReference type="EMBL" id="BAFN01000001">
    <property type="protein sequence ID" value="GAN35269.1"/>
    <property type="molecule type" value="Genomic_DNA"/>
</dbReference>
<dbReference type="InterPro" id="IPR052702">
    <property type="entry name" value="MscS-like_channel"/>
</dbReference>
<dbReference type="Gene3D" id="3.30.70.100">
    <property type="match status" value="1"/>
</dbReference>
<feature type="transmembrane region" description="Helical" evidence="8">
    <location>
        <begin position="766"/>
        <end position="783"/>
    </location>
</feature>
<evidence type="ECO:0000313" key="12">
    <source>
        <dbReference type="Proteomes" id="UP000032309"/>
    </source>
</evidence>
<gene>
    <name evidence="11" type="ORF">BROSI_A3818</name>
</gene>
<name>A0ABQ0K2C9_9BACT</name>
<proteinExistence type="inferred from homology"/>
<keyword evidence="6 8" id="KW-0472">Membrane</keyword>
<organism evidence="11 12">
    <name type="scientific">Candidatus Brocadia sinica JPN1</name>
    <dbReference type="NCBI Taxonomy" id="1197129"/>
    <lineage>
        <taxon>Bacteria</taxon>
        <taxon>Pseudomonadati</taxon>
        <taxon>Planctomycetota</taxon>
        <taxon>Candidatus Brocadiia</taxon>
        <taxon>Candidatus Brocadiales</taxon>
        <taxon>Candidatus Brocadiaceae</taxon>
        <taxon>Candidatus Brocadia</taxon>
    </lineage>
</organism>
<evidence type="ECO:0000259" key="9">
    <source>
        <dbReference type="Pfam" id="PF00924"/>
    </source>
</evidence>
<dbReference type="Gene3D" id="2.30.30.60">
    <property type="match status" value="1"/>
</dbReference>
<dbReference type="SUPFAM" id="SSF50182">
    <property type="entry name" value="Sm-like ribonucleoproteins"/>
    <property type="match status" value="1"/>
</dbReference>
<feature type="transmembrane region" description="Helical" evidence="8">
    <location>
        <begin position="606"/>
        <end position="624"/>
    </location>
</feature>
<feature type="transmembrane region" description="Helical" evidence="8">
    <location>
        <begin position="739"/>
        <end position="760"/>
    </location>
</feature>
<keyword evidence="3" id="KW-1003">Cell membrane</keyword>
<accession>A0ABQ0K2C9</accession>
<dbReference type="RefSeq" id="WP_052565390.1">
    <property type="nucleotide sequence ID" value="NZ_BAFN01000001.1"/>
</dbReference>
<dbReference type="InterPro" id="IPR011066">
    <property type="entry name" value="MscS_channel_C_sf"/>
</dbReference>
<dbReference type="InterPro" id="IPR049278">
    <property type="entry name" value="MS_channel_C"/>
</dbReference>
<keyword evidence="5 8" id="KW-1133">Transmembrane helix</keyword>
<dbReference type="PANTHER" id="PTHR30347:SF1">
    <property type="entry name" value="MECHANOSENSITIVE CHANNEL MSCK"/>
    <property type="match status" value="1"/>
</dbReference>
<feature type="transmembrane region" description="Helical" evidence="8">
    <location>
        <begin position="1031"/>
        <end position="1060"/>
    </location>
</feature>
<feature type="transmembrane region" description="Helical" evidence="8">
    <location>
        <begin position="1002"/>
        <end position="1025"/>
    </location>
</feature>
<feature type="coiled-coil region" evidence="7">
    <location>
        <begin position="467"/>
        <end position="494"/>
    </location>
</feature>